<gene>
    <name evidence="3" type="ORF">SAY87_001139</name>
</gene>
<evidence type="ECO:0000313" key="3">
    <source>
        <dbReference type="EMBL" id="KAK4743138.1"/>
    </source>
</evidence>
<feature type="region of interest" description="Disordered" evidence="1">
    <location>
        <begin position="354"/>
        <end position="455"/>
    </location>
</feature>
<sequence length="455" mass="51349">MNTKRTLDLIISDVLAVVKPKQSDWAIRFQIIDELRRVVESVESLRGATVEPFGSFVSNLFTTSGDLDISIHLSLSAYITFSGKNHKQKLLGDLLAALRNGGWCKLQFIQHAKIPILKFVSKYKRISCDVSVDNLKGQIKSKLLLWLGKIDERFRDLVLLVKEWAKSHDINNPKHGTLNSYTLSLLVIFHFQTCSPPIFPPLSNIYHGNAADHLTGIRADAERHIAETCAANIDRFISNRSDPINGSSLSELFITFLAKFSGIASKAVEFGICPYTGRWERLCNNTRWMPKTYMMFVEDPFDQPENTAKSVNSRKLIQISEAFEFSYNTLISANQSPSYLLSLVATPQVVRHLTRPPRDEHQSGNRPPASGGLRLAHPMKQQSQKVGSQSSASMSSNKVTNHKFMQQDLRGSSMQKYREIRPARNGIKPQQTRKQEQQECTKLATNPPTRHKARS</sequence>
<evidence type="ECO:0000259" key="2">
    <source>
        <dbReference type="Pfam" id="PF22600"/>
    </source>
</evidence>
<feature type="compositionally biased region" description="Low complexity" evidence="1">
    <location>
        <begin position="381"/>
        <end position="396"/>
    </location>
</feature>
<dbReference type="Proteomes" id="UP001345219">
    <property type="component" value="Chromosome 1"/>
</dbReference>
<dbReference type="SUPFAM" id="SSF81301">
    <property type="entry name" value="Nucleotidyltransferase"/>
    <property type="match status" value="1"/>
</dbReference>
<dbReference type="Gene3D" id="3.30.460.10">
    <property type="entry name" value="Beta Polymerase, domain 2"/>
    <property type="match status" value="1"/>
</dbReference>
<reference evidence="3 4" key="1">
    <citation type="journal article" date="2023" name="Hortic Res">
        <title>Pangenome of water caltrop reveals structural variations and asymmetric subgenome divergence after allopolyploidization.</title>
        <authorList>
            <person name="Zhang X."/>
            <person name="Chen Y."/>
            <person name="Wang L."/>
            <person name="Yuan Y."/>
            <person name="Fang M."/>
            <person name="Shi L."/>
            <person name="Lu R."/>
            <person name="Comes H.P."/>
            <person name="Ma Y."/>
            <person name="Chen Y."/>
            <person name="Huang G."/>
            <person name="Zhou Y."/>
            <person name="Zheng Z."/>
            <person name="Qiu Y."/>
        </authorList>
    </citation>
    <scope>NUCLEOTIDE SEQUENCE [LARGE SCALE GENOMIC DNA]</scope>
    <source>
        <tissue evidence="3">Roots</tissue>
    </source>
</reference>
<name>A0AAN7JHM4_9MYRT</name>
<dbReference type="GO" id="GO:0050265">
    <property type="term" value="F:RNA uridylyltransferase activity"/>
    <property type="evidence" value="ECO:0007669"/>
    <property type="project" value="TreeGrafter"/>
</dbReference>
<dbReference type="PANTHER" id="PTHR12271:SF123">
    <property type="entry name" value="PROTEIN HESO1"/>
    <property type="match status" value="1"/>
</dbReference>
<evidence type="ECO:0000313" key="4">
    <source>
        <dbReference type="Proteomes" id="UP001345219"/>
    </source>
</evidence>
<dbReference type="InterPro" id="IPR054708">
    <property type="entry name" value="MTPAP-like_central"/>
</dbReference>
<keyword evidence="4" id="KW-1185">Reference proteome</keyword>
<dbReference type="Gene3D" id="1.10.1410.10">
    <property type="match status" value="1"/>
</dbReference>
<dbReference type="InterPro" id="IPR043519">
    <property type="entry name" value="NT_sf"/>
</dbReference>
<dbReference type="EMBL" id="JAXIOK010000023">
    <property type="protein sequence ID" value="KAK4743138.1"/>
    <property type="molecule type" value="Genomic_DNA"/>
</dbReference>
<evidence type="ECO:0000256" key="1">
    <source>
        <dbReference type="SAM" id="MobiDB-lite"/>
    </source>
</evidence>
<dbReference type="Pfam" id="PF22600">
    <property type="entry name" value="MTPAP-like_central"/>
    <property type="match status" value="1"/>
</dbReference>
<accession>A0AAN7JHM4</accession>
<dbReference type="AlphaFoldDB" id="A0AAN7JHM4"/>
<protein>
    <recommendedName>
        <fullName evidence="2">Poly(A) RNA polymerase mitochondrial-like central palm domain-containing protein</fullName>
    </recommendedName>
</protein>
<dbReference type="PANTHER" id="PTHR12271">
    <property type="entry name" value="POLY A POLYMERASE CID PAP -RELATED"/>
    <property type="match status" value="1"/>
</dbReference>
<dbReference type="GO" id="GO:0031123">
    <property type="term" value="P:RNA 3'-end processing"/>
    <property type="evidence" value="ECO:0007669"/>
    <property type="project" value="TreeGrafter"/>
</dbReference>
<comment type="caution">
    <text evidence="3">The sequence shown here is derived from an EMBL/GenBank/DDBJ whole genome shotgun (WGS) entry which is preliminary data.</text>
</comment>
<feature type="domain" description="Poly(A) RNA polymerase mitochondrial-like central palm" evidence="2">
    <location>
        <begin position="11"/>
        <end position="144"/>
    </location>
</feature>
<proteinExistence type="predicted"/>
<dbReference type="SUPFAM" id="SSF81631">
    <property type="entry name" value="PAP/OAS1 substrate-binding domain"/>
    <property type="match status" value="1"/>
</dbReference>
<dbReference type="CDD" id="cd05402">
    <property type="entry name" value="NT_PAP_TUTase"/>
    <property type="match status" value="1"/>
</dbReference>
<organism evidence="3 4">
    <name type="scientific">Trapa incisa</name>
    <dbReference type="NCBI Taxonomy" id="236973"/>
    <lineage>
        <taxon>Eukaryota</taxon>
        <taxon>Viridiplantae</taxon>
        <taxon>Streptophyta</taxon>
        <taxon>Embryophyta</taxon>
        <taxon>Tracheophyta</taxon>
        <taxon>Spermatophyta</taxon>
        <taxon>Magnoliopsida</taxon>
        <taxon>eudicotyledons</taxon>
        <taxon>Gunneridae</taxon>
        <taxon>Pentapetalae</taxon>
        <taxon>rosids</taxon>
        <taxon>malvids</taxon>
        <taxon>Myrtales</taxon>
        <taxon>Lythraceae</taxon>
        <taxon>Trapa</taxon>
    </lineage>
</organism>